<reference evidence="1 2" key="1">
    <citation type="submission" date="2021-05" db="EMBL/GenBank/DDBJ databases">
        <title>Novel Bacillus species.</title>
        <authorList>
            <person name="Liu G."/>
        </authorList>
    </citation>
    <scope>NUCLEOTIDE SEQUENCE [LARGE SCALE GENOMIC DNA]</scope>
    <source>
        <strain evidence="2">FJAT-49780</strain>
    </source>
</reference>
<name>A0A942YI01_9BACI</name>
<evidence type="ECO:0000313" key="2">
    <source>
        <dbReference type="Proteomes" id="UP000681414"/>
    </source>
</evidence>
<keyword evidence="2" id="KW-1185">Reference proteome</keyword>
<dbReference type="Proteomes" id="UP000681414">
    <property type="component" value="Unassembled WGS sequence"/>
</dbReference>
<proteinExistence type="predicted"/>
<dbReference type="EMBL" id="JAGYPG010000003">
    <property type="protein sequence ID" value="MBS4197087.1"/>
    <property type="molecule type" value="Genomic_DNA"/>
</dbReference>
<protein>
    <submittedName>
        <fullName evidence="1">DUF2922 domain-containing protein</fullName>
    </submittedName>
</protein>
<comment type="caution">
    <text evidence="1">The sequence shown here is derived from an EMBL/GenBank/DDBJ whole genome shotgun (WGS) entry which is preliminary data.</text>
</comment>
<dbReference type="RefSeq" id="WP_213126274.1">
    <property type="nucleotide sequence ID" value="NZ_JAGYPG010000003.1"/>
</dbReference>
<dbReference type="AlphaFoldDB" id="A0A942YI01"/>
<dbReference type="Pfam" id="PF11148">
    <property type="entry name" value="DUF2922"/>
    <property type="match status" value="1"/>
</dbReference>
<dbReference type="InterPro" id="IPR021321">
    <property type="entry name" value="DUF2922"/>
</dbReference>
<sequence length="74" mass="8189">MKVLELNFTTEEGKTSKLTIDQPLEPVEPAQVKAAMANIIASNVFLDSDGNSFVEPKSARLVERNVEEIDIDIE</sequence>
<accession>A0A942YI01</accession>
<evidence type="ECO:0000313" key="1">
    <source>
        <dbReference type="EMBL" id="MBS4197087.1"/>
    </source>
</evidence>
<organism evidence="1 2">
    <name type="scientific">Lederbergia citri</name>
    <dbReference type="NCBI Taxonomy" id="2833580"/>
    <lineage>
        <taxon>Bacteria</taxon>
        <taxon>Bacillati</taxon>
        <taxon>Bacillota</taxon>
        <taxon>Bacilli</taxon>
        <taxon>Bacillales</taxon>
        <taxon>Bacillaceae</taxon>
        <taxon>Lederbergia</taxon>
    </lineage>
</organism>
<gene>
    <name evidence="1" type="ORF">KHA97_18705</name>
</gene>